<feature type="domain" description="Outer membrane protein beta-barrel" evidence="3">
    <location>
        <begin position="8"/>
        <end position="166"/>
    </location>
</feature>
<reference evidence="5" key="1">
    <citation type="journal article" date="2010" name="Mol. Biosyst.">
        <title>Complete genome sequence and comparative analysis of Shewanella violacea, a psychrophilic and piezophilic bacterium from deep sea floor sediments.</title>
        <authorList>
            <person name="Aono E."/>
            <person name="Baba T."/>
            <person name="Ara T."/>
            <person name="Nishi T."/>
            <person name="Nakamichi T."/>
            <person name="Inamoto E."/>
            <person name="Toyonaga H."/>
            <person name="Hasegawa M."/>
            <person name="Takai Y."/>
            <person name="Okumura Y."/>
            <person name="Baba M."/>
            <person name="Tomita M."/>
            <person name="Kato C."/>
            <person name="Oshima T."/>
            <person name="Nakasone K."/>
            <person name="Mori H."/>
        </authorList>
    </citation>
    <scope>NUCLEOTIDE SEQUENCE [LARGE SCALE GENOMIC DNA]</scope>
    <source>
        <strain evidence="5">JCM 10179 / CIP 106290 / LMG 19151 / DSS12</strain>
    </source>
</reference>
<evidence type="ECO:0000259" key="3">
    <source>
        <dbReference type="Pfam" id="PF13505"/>
    </source>
</evidence>
<dbReference type="InterPro" id="IPR027385">
    <property type="entry name" value="Beta-barrel_OMP"/>
</dbReference>
<evidence type="ECO:0000256" key="1">
    <source>
        <dbReference type="ARBA" id="ARBA00022729"/>
    </source>
</evidence>
<organism evidence="4 5">
    <name type="scientific">Shewanella violacea (strain JCM 10179 / CIP 106290 / LMG 19151 / DSS12)</name>
    <dbReference type="NCBI Taxonomy" id="637905"/>
    <lineage>
        <taxon>Bacteria</taxon>
        <taxon>Pseudomonadati</taxon>
        <taxon>Pseudomonadota</taxon>
        <taxon>Gammaproteobacteria</taxon>
        <taxon>Alteromonadales</taxon>
        <taxon>Shewanellaceae</taxon>
        <taxon>Shewanella</taxon>
    </lineage>
</organism>
<proteinExistence type="predicted"/>
<dbReference type="HOGENOM" id="CLU_1509593_0_0_6"/>
<dbReference type="Gene3D" id="2.40.160.10">
    <property type="entry name" value="Porin"/>
    <property type="match status" value="1"/>
</dbReference>
<dbReference type="SUPFAM" id="SSF56935">
    <property type="entry name" value="Porins"/>
    <property type="match status" value="1"/>
</dbReference>
<dbReference type="EMBL" id="AP011177">
    <property type="protein sequence ID" value="BAJ04242.1"/>
    <property type="molecule type" value="Genomic_DNA"/>
</dbReference>
<dbReference type="AlphaFoldDB" id="D4ZF78"/>
<dbReference type="RefSeq" id="WP_013053525.1">
    <property type="nucleotide sequence ID" value="NC_014012.1"/>
</dbReference>
<dbReference type="KEGG" id="svo:SVI_4271"/>
<dbReference type="eggNOG" id="COG3637">
    <property type="taxonomic scope" value="Bacteria"/>
</dbReference>
<evidence type="ECO:0000313" key="4">
    <source>
        <dbReference type="EMBL" id="BAJ04242.1"/>
    </source>
</evidence>
<evidence type="ECO:0000256" key="2">
    <source>
        <dbReference type="SAM" id="SignalP"/>
    </source>
</evidence>
<gene>
    <name evidence="4" type="ordered locus">SVI_4271</name>
</gene>
<accession>D4ZF78</accession>
<keyword evidence="5" id="KW-1185">Reference proteome</keyword>
<evidence type="ECO:0000313" key="5">
    <source>
        <dbReference type="Proteomes" id="UP000002350"/>
    </source>
</evidence>
<protein>
    <recommendedName>
        <fullName evidence="3">Outer membrane protein beta-barrel domain-containing protein</fullName>
    </recommendedName>
</protein>
<dbReference type="Proteomes" id="UP000002350">
    <property type="component" value="Chromosome"/>
</dbReference>
<feature type="chain" id="PRO_5003067686" description="Outer membrane protein beta-barrel domain-containing protein" evidence="2">
    <location>
        <begin position="20"/>
        <end position="178"/>
    </location>
</feature>
<dbReference type="InterPro" id="IPR023614">
    <property type="entry name" value="Porin_dom_sf"/>
</dbReference>
<dbReference type="Pfam" id="PF13505">
    <property type="entry name" value="OMP_b-brl"/>
    <property type="match status" value="1"/>
</dbReference>
<dbReference type="OrthoDB" id="6384860at2"/>
<name>D4ZF78_SHEVD</name>
<dbReference type="STRING" id="637905.SVI_4271"/>
<keyword evidence="1 2" id="KW-0732">Signal</keyword>
<feature type="signal peptide" evidence="2">
    <location>
        <begin position="1"/>
        <end position="19"/>
    </location>
</feature>
<sequence>MTKYLMLLGLLAISLHASANQLSEESTPDFKAKVSISADYIPATNDMYGITIAPYHFDKNYNQWGYYLGYAQSTEDDISLIKPAEGYTQDTMWRFGLSYSLTTNFSIYSGASIYEHETHQTSGVAPKIVDGKPIWEETSDTTWGGELGLRYMMDTGLMLSTGYNSASESAVISVGWAM</sequence>